<proteinExistence type="predicted"/>
<name>A0A366ECQ5_9BACI</name>
<dbReference type="EMBL" id="QNRI01000004">
    <property type="protein sequence ID" value="RBO99519.1"/>
    <property type="molecule type" value="Genomic_DNA"/>
</dbReference>
<gene>
    <name evidence="1" type="ORF">DES48_104195</name>
</gene>
<sequence length="133" mass="15630">MEKVNQKIVENKTEVIRYQKIIDKLTQEDKVDKIYLLSKQLIFIGRLSTIYYEINKQLYIKRKLIHSEEYIKAKGNKSAAADLAVADIRRKEIEADIQYKRWNTAFKTTVEEINALKYKVRIDLADGSNNSVF</sequence>
<evidence type="ECO:0000313" key="1">
    <source>
        <dbReference type="EMBL" id="RBO99519.1"/>
    </source>
</evidence>
<accession>A0A366ECQ5</accession>
<keyword evidence="2" id="KW-1185">Reference proteome</keyword>
<protein>
    <submittedName>
        <fullName evidence="1">Uncharacterized protein</fullName>
    </submittedName>
</protein>
<dbReference type="RefSeq" id="WP_113868470.1">
    <property type="nucleotide sequence ID" value="NZ_BAABQN010000003.1"/>
</dbReference>
<dbReference type="AlphaFoldDB" id="A0A366ECQ5"/>
<evidence type="ECO:0000313" key="2">
    <source>
        <dbReference type="Proteomes" id="UP000252254"/>
    </source>
</evidence>
<organism evidence="1 2">
    <name type="scientific">Paraliobacillus ryukyuensis</name>
    <dbReference type="NCBI Taxonomy" id="200904"/>
    <lineage>
        <taxon>Bacteria</taxon>
        <taxon>Bacillati</taxon>
        <taxon>Bacillota</taxon>
        <taxon>Bacilli</taxon>
        <taxon>Bacillales</taxon>
        <taxon>Bacillaceae</taxon>
        <taxon>Paraliobacillus</taxon>
    </lineage>
</organism>
<dbReference type="Proteomes" id="UP000252254">
    <property type="component" value="Unassembled WGS sequence"/>
</dbReference>
<reference evidence="1 2" key="1">
    <citation type="submission" date="2018-06" db="EMBL/GenBank/DDBJ databases">
        <title>Genomic Encyclopedia of Type Strains, Phase IV (KMG-IV): sequencing the most valuable type-strain genomes for metagenomic binning, comparative biology and taxonomic classification.</title>
        <authorList>
            <person name="Goeker M."/>
        </authorList>
    </citation>
    <scope>NUCLEOTIDE SEQUENCE [LARGE SCALE GENOMIC DNA]</scope>
    <source>
        <strain evidence="1 2">DSM 15140</strain>
    </source>
</reference>
<dbReference type="OrthoDB" id="2969757at2"/>
<comment type="caution">
    <text evidence="1">The sequence shown here is derived from an EMBL/GenBank/DDBJ whole genome shotgun (WGS) entry which is preliminary data.</text>
</comment>